<accession>A0A840Q7J1</accession>
<keyword evidence="2" id="KW-1185">Reference proteome</keyword>
<evidence type="ECO:0000313" key="2">
    <source>
        <dbReference type="Proteomes" id="UP000584374"/>
    </source>
</evidence>
<dbReference type="Proteomes" id="UP000584374">
    <property type="component" value="Unassembled WGS sequence"/>
</dbReference>
<dbReference type="EMBL" id="JACHIW010000001">
    <property type="protein sequence ID" value="MBB5155907.1"/>
    <property type="molecule type" value="Genomic_DNA"/>
</dbReference>
<gene>
    <name evidence="1" type="ORF">BJ970_003441</name>
</gene>
<comment type="caution">
    <text evidence="1">The sequence shown here is derived from an EMBL/GenBank/DDBJ whole genome shotgun (WGS) entry which is preliminary data.</text>
</comment>
<protein>
    <submittedName>
        <fullName evidence="1">Uncharacterized protein</fullName>
    </submittedName>
</protein>
<dbReference type="AlphaFoldDB" id="A0A840Q7J1"/>
<name>A0A840Q7J1_9PSEU</name>
<dbReference type="RefSeq" id="WP_184727157.1">
    <property type="nucleotide sequence ID" value="NZ_JACHIW010000001.1"/>
</dbReference>
<organism evidence="1 2">
    <name type="scientific">Saccharopolyspora phatthalungensis</name>
    <dbReference type="NCBI Taxonomy" id="664693"/>
    <lineage>
        <taxon>Bacteria</taxon>
        <taxon>Bacillati</taxon>
        <taxon>Actinomycetota</taxon>
        <taxon>Actinomycetes</taxon>
        <taxon>Pseudonocardiales</taxon>
        <taxon>Pseudonocardiaceae</taxon>
        <taxon>Saccharopolyspora</taxon>
    </lineage>
</organism>
<evidence type="ECO:0000313" key="1">
    <source>
        <dbReference type="EMBL" id="MBB5155907.1"/>
    </source>
</evidence>
<proteinExistence type="predicted"/>
<reference evidence="1 2" key="1">
    <citation type="submission" date="2020-08" db="EMBL/GenBank/DDBJ databases">
        <title>Sequencing the genomes of 1000 actinobacteria strains.</title>
        <authorList>
            <person name="Klenk H.-P."/>
        </authorList>
    </citation>
    <scope>NUCLEOTIDE SEQUENCE [LARGE SCALE GENOMIC DNA]</scope>
    <source>
        <strain evidence="1 2">DSM 45584</strain>
    </source>
</reference>
<sequence>MPRSNGGILIESAEATPSGGLAAFTGIWNPKLSPGSTREGALVLQLLPPLHCPDAHDRVDVRLWYARHRQWQLLRYWPRCGTDWPYHIAPWIRAALPDLSVEP</sequence>